<dbReference type="Pfam" id="PF00106">
    <property type="entry name" value="adh_short"/>
    <property type="match status" value="1"/>
</dbReference>
<dbReference type="STRING" id="693986.MOC_1160"/>
<dbReference type="HOGENOM" id="CLU_010194_2_1_5"/>
<sequence>MPRILITGASSGIGAALARHYAQPGVSLVLVGRNAERLEAVARDCRASGATAETARLDTRDRAATVALVRQSDTEAPLDLVIVNAAVNGGNQEGQVEAEDVAFETADINYTGSLNVMLPALTRMLERGRGQIVLLSSLAAYAPLQDAPAYSGAKAALVAHGLALRQKVAPRGVKVNVVTPGYVKTPMGGELKGWRPLEISAEAAAVRIAKGIATNRDVIAFPFILTALARTVLLLPENVRKAGLYAFRFQRRKRR</sequence>
<evidence type="ECO:0000313" key="4">
    <source>
        <dbReference type="Proteomes" id="UP000029492"/>
    </source>
</evidence>
<dbReference type="PANTHER" id="PTHR44196">
    <property type="entry name" value="DEHYDROGENASE/REDUCTASE SDR FAMILY MEMBER 7B"/>
    <property type="match status" value="1"/>
</dbReference>
<dbReference type="PRINTS" id="PR00081">
    <property type="entry name" value="GDHRDH"/>
</dbReference>
<dbReference type="GO" id="GO:0016491">
    <property type="term" value="F:oxidoreductase activity"/>
    <property type="evidence" value="ECO:0007669"/>
    <property type="project" value="UniProtKB-KW"/>
</dbReference>
<comment type="similarity">
    <text evidence="1">Belongs to the short-chain dehydrogenases/reductases (SDR) family.</text>
</comment>
<dbReference type="SUPFAM" id="SSF51735">
    <property type="entry name" value="NAD(P)-binding Rossmann-fold domains"/>
    <property type="match status" value="1"/>
</dbReference>
<dbReference type="Proteomes" id="UP000029492">
    <property type="component" value="Chromosome"/>
</dbReference>
<dbReference type="InterPro" id="IPR002347">
    <property type="entry name" value="SDR_fam"/>
</dbReference>
<gene>
    <name evidence="3" type="ORF">MOC_1160</name>
</gene>
<protein>
    <submittedName>
        <fullName evidence="3">Short-chain dehydrogenase/reductase SDR</fullName>
    </submittedName>
</protein>
<dbReference type="KEGG" id="mor:MOC_1160"/>
<dbReference type="eggNOG" id="COG4221">
    <property type="taxonomic scope" value="Bacteria"/>
</dbReference>
<reference evidence="3 4" key="1">
    <citation type="journal article" date="2014" name="PLoS ONE">
        <title>Genome Information of Methylobacterium oryzae, a Plant-Probiotic Methylotroph in the Phyllosphere.</title>
        <authorList>
            <person name="Kwak M.J."/>
            <person name="Jeong H."/>
            <person name="Madhaiyan M."/>
            <person name="Lee Y."/>
            <person name="Sa T.M."/>
            <person name="Oh T.K."/>
            <person name="Kim J.F."/>
        </authorList>
    </citation>
    <scope>NUCLEOTIDE SEQUENCE [LARGE SCALE GENOMIC DNA]</scope>
    <source>
        <strain evidence="3 4">CBMB20</strain>
    </source>
</reference>
<accession>A0A089NQX6</accession>
<dbReference type="RefSeq" id="WP_043756055.1">
    <property type="nucleotide sequence ID" value="NZ_CP003811.1"/>
</dbReference>
<name>A0A089NQX6_9HYPH</name>
<dbReference type="GO" id="GO:0016020">
    <property type="term" value="C:membrane"/>
    <property type="evidence" value="ECO:0007669"/>
    <property type="project" value="TreeGrafter"/>
</dbReference>
<dbReference type="PANTHER" id="PTHR44196:SF1">
    <property type="entry name" value="DEHYDROGENASE_REDUCTASE SDR FAMILY MEMBER 7B"/>
    <property type="match status" value="1"/>
</dbReference>
<keyword evidence="2" id="KW-0560">Oxidoreductase</keyword>
<dbReference type="Gene3D" id="3.40.50.720">
    <property type="entry name" value="NAD(P)-binding Rossmann-like Domain"/>
    <property type="match status" value="1"/>
</dbReference>
<evidence type="ECO:0000256" key="1">
    <source>
        <dbReference type="ARBA" id="ARBA00006484"/>
    </source>
</evidence>
<dbReference type="InterPro" id="IPR036291">
    <property type="entry name" value="NAD(P)-bd_dom_sf"/>
</dbReference>
<dbReference type="EMBL" id="CP003811">
    <property type="protein sequence ID" value="AIQ88915.1"/>
    <property type="molecule type" value="Genomic_DNA"/>
</dbReference>
<proteinExistence type="inferred from homology"/>
<evidence type="ECO:0000313" key="3">
    <source>
        <dbReference type="EMBL" id="AIQ88915.1"/>
    </source>
</evidence>
<evidence type="ECO:0000256" key="2">
    <source>
        <dbReference type="ARBA" id="ARBA00023002"/>
    </source>
</evidence>
<organism evidence="3 4">
    <name type="scientific">Methylobacterium oryzae CBMB20</name>
    <dbReference type="NCBI Taxonomy" id="693986"/>
    <lineage>
        <taxon>Bacteria</taxon>
        <taxon>Pseudomonadati</taxon>
        <taxon>Pseudomonadota</taxon>
        <taxon>Alphaproteobacteria</taxon>
        <taxon>Hyphomicrobiales</taxon>
        <taxon>Methylobacteriaceae</taxon>
        <taxon>Methylobacterium</taxon>
    </lineage>
</organism>
<keyword evidence="4" id="KW-1185">Reference proteome</keyword>
<dbReference type="AlphaFoldDB" id="A0A089NQX6"/>